<dbReference type="EC" id="2.5.1.75" evidence="10"/>
<dbReference type="NCBIfam" id="TIGR00174">
    <property type="entry name" value="miaA"/>
    <property type="match status" value="1"/>
</dbReference>
<organism evidence="14 15">
    <name type="scientific">Desulfitobacterium metallireducens DSM 15288</name>
    <dbReference type="NCBI Taxonomy" id="871968"/>
    <lineage>
        <taxon>Bacteria</taxon>
        <taxon>Bacillati</taxon>
        <taxon>Bacillota</taxon>
        <taxon>Clostridia</taxon>
        <taxon>Eubacteriales</taxon>
        <taxon>Desulfitobacteriaceae</taxon>
        <taxon>Desulfitobacterium</taxon>
    </lineage>
</organism>
<feature type="site" description="Interaction with substrate tRNA" evidence="10">
    <location>
        <position position="100"/>
    </location>
</feature>
<dbReference type="STRING" id="871968.DESME_07630"/>
<comment type="catalytic activity">
    <reaction evidence="9 10 11">
        <text>adenosine(37) in tRNA + dimethylallyl diphosphate = N(6)-dimethylallyladenosine(37) in tRNA + diphosphate</text>
        <dbReference type="Rhea" id="RHEA:26482"/>
        <dbReference type="Rhea" id="RHEA-COMP:10162"/>
        <dbReference type="Rhea" id="RHEA-COMP:10375"/>
        <dbReference type="ChEBI" id="CHEBI:33019"/>
        <dbReference type="ChEBI" id="CHEBI:57623"/>
        <dbReference type="ChEBI" id="CHEBI:74411"/>
        <dbReference type="ChEBI" id="CHEBI:74415"/>
        <dbReference type="EC" id="2.5.1.75"/>
    </reaction>
</comment>
<evidence type="ECO:0000256" key="6">
    <source>
        <dbReference type="ARBA" id="ARBA00022741"/>
    </source>
</evidence>
<protein>
    <recommendedName>
        <fullName evidence="10">tRNA dimethylallyltransferase</fullName>
        <ecNumber evidence="10">2.5.1.75</ecNumber>
    </recommendedName>
    <alternativeName>
        <fullName evidence="10">Dimethylallyl diphosphate:tRNA dimethylallyltransferase</fullName>
        <shortName evidence="10">DMAPP:tRNA dimethylallyltransferase</shortName>
        <shortName evidence="10">DMATase</shortName>
    </alternativeName>
    <alternativeName>
        <fullName evidence="10">Isopentenyl-diphosphate:tRNA isopentenyltransferase</fullName>
        <shortName evidence="10">IPP transferase</shortName>
        <shortName evidence="10">IPPT</shortName>
        <shortName evidence="10">IPTase</shortName>
    </alternativeName>
</protein>
<evidence type="ECO:0000256" key="9">
    <source>
        <dbReference type="ARBA" id="ARBA00049563"/>
    </source>
</evidence>
<keyword evidence="6 10" id="KW-0547">Nucleotide-binding</keyword>
<reference evidence="14 15" key="1">
    <citation type="submission" date="2013-12" db="EMBL/GenBank/DDBJ databases">
        <authorList>
            <consortium name="DOE Joint Genome Institute"/>
            <person name="Smidt H."/>
            <person name="Huntemann M."/>
            <person name="Han J."/>
            <person name="Chen A."/>
            <person name="Kyrpides N."/>
            <person name="Mavromatis K."/>
            <person name="Markowitz V."/>
            <person name="Palaniappan K."/>
            <person name="Ivanova N."/>
            <person name="Schaumberg A."/>
            <person name="Pati A."/>
            <person name="Liolios K."/>
            <person name="Nordberg H.P."/>
            <person name="Cantor M.N."/>
            <person name="Hua S.X."/>
            <person name="Woyke T."/>
        </authorList>
    </citation>
    <scope>NUCLEOTIDE SEQUENCE [LARGE SCALE GENOMIC DNA]</scope>
    <source>
        <strain evidence="15">DSM 15288</strain>
    </source>
</reference>
<evidence type="ECO:0000256" key="10">
    <source>
        <dbReference type="HAMAP-Rule" id="MF_00185"/>
    </source>
</evidence>
<evidence type="ECO:0000256" key="4">
    <source>
        <dbReference type="ARBA" id="ARBA00022679"/>
    </source>
</evidence>
<dbReference type="GO" id="GO:0005524">
    <property type="term" value="F:ATP binding"/>
    <property type="evidence" value="ECO:0007669"/>
    <property type="project" value="UniProtKB-UniRule"/>
</dbReference>
<evidence type="ECO:0000256" key="1">
    <source>
        <dbReference type="ARBA" id="ARBA00001946"/>
    </source>
</evidence>
<dbReference type="RefSeq" id="WP_006715358.1">
    <property type="nucleotide sequence ID" value="NZ_CP007032.1"/>
</dbReference>
<dbReference type="OrthoDB" id="9776390at2"/>
<dbReference type="PANTHER" id="PTHR11088:SF60">
    <property type="entry name" value="TRNA DIMETHYLALLYLTRANSFERASE"/>
    <property type="match status" value="1"/>
</dbReference>
<evidence type="ECO:0000256" key="12">
    <source>
        <dbReference type="RuleBase" id="RU003784"/>
    </source>
</evidence>
<comment type="similarity">
    <text evidence="3 10 13">Belongs to the IPP transferase family.</text>
</comment>
<dbReference type="KEGG" id="dmt:DESME_07630"/>
<keyword evidence="7 10" id="KW-0067">ATP-binding</keyword>
<comment type="function">
    <text evidence="2 10 12">Catalyzes the transfer of a dimethylallyl group onto the adenine at position 37 in tRNAs that read codons beginning with uridine, leading to the formation of N6-(dimethylallyl)adenosine (i(6)A).</text>
</comment>
<evidence type="ECO:0000256" key="5">
    <source>
        <dbReference type="ARBA" id="ARBA00022694"/>
    </source>
</evidence>
<keyword evidence="15" id="KW-1185">Reference proteome</keyword>
<evidence type="ECO:0000256" key="11">
    <source>
        <dbReference type="RuleBase" id="RU003783"/>
    </source>
</evidence>
<keyword evidence="4 10" id="KW-0808">Transferase</keyword>
<evidence type="ECO:0000256" key="3">
    <source>
        <dbReference type="ARBA" id="ARBA00005842"/>
    </source>
</evidence>
<dbReference type="HAMAP" id="MF_00185">
    <property type="entry name" value="IPP_trans"/>
    <property type="match status" value="1"/>
</dbReference>
<dbReference type="GO" id="GO:0052381">
    <property type="term" value="F:tRNA dimethylallyltransferase activity"/>
    <property type="evidence" value="ECO:0007669"/>
    <property type="project" value="UniProtKB-UniRule"/>
</dbReference>
<feature type="binding site" evidence="10">
    <location>
        <begin position="11"/>
        <end position="16"/>
    </location>
    <ligand>
        <name>substrate</name>
    </ligand>
</feature>
<feature type="region of interest" description="Interaction with substrate tRNA" evidence="10">
    <location>
        <begin position="34"/>
        <end position="37"/>
    </location>
</feature>
<keyword evidence="5 10" id="KW-0819">tRNA processing</keyword>
<dbReference type="Proteomes" id="UP000010847">
    <property type="component" value="Chromosome"/>
</dbReference>
<evidence type="ECO:0000256" key="7">
    <source>
        <dbReference type="ARBA" id="ARBA00022840"/>
    </source>
</evidence>
<keyword evidence="8 10" id="KW-0460">Magnesium</keyword>
<dbReference type="InterPro" id="IPR018022">
    <property type="entry name" value="IPT"/>
</dbReference>
<dbReference type="eggNOG" id="COG0324">
    <property type="taxonomic scope" value="Bacteria"/>
</dbReference>
<dbReference type="HOGENOM" id="CLU_032616_0_1_9"/>
<evidence type="ECO:0000313" key="14">
    <source>
        <dbReference type="EMBL" id="AHF06956.1"/>
    </source>
</evidence>
<dbReference type="FunFam" id="1.10.20.140:FF:000001">
    <property type="entry name" value="tRNA dimethylallyltransferase"/>
    <property type="match status" value="1"/>
</dbReference>
<gene>
    <name evidence="10" type="primary">miaA</name>
    <name evidence="14" type="ORF">DESME_07630</name>
</gene>
<dbReference type="EMBL" id="CP007032">
    <property type="protein sequence ID" value="AHF06956.1"/>
    <property type="molecule type" value="Genomic_DNA"/>
</dbReference>
<comment type="caution">
    <text evidence="10">Lacks conserved residue(s) required for the propagation of feature annotation.</text>
</comment>
<dbReference type="InterPro" id="IPR027417">
    <property type="entry name" value="P-loop_NTPase"/>
</dbReference>
<dbReference type="Gene3D" id="1.10.20.140">
    <property type="match status" value="1"/>
</dbReference>
<evidence type="ECO:0000256" key="8">
    <source>
        <dbReference type="ARBA" id="ARBA00022842"/>
    </source>
</evidence>
<proteinExistence type="inferred from homology"/>
<accession>W0ED02</accession>
<evidence type="ECO:0000313" key="15">
    <source>
        <dbReference type="Proteomes" id="UP000010847"/>
    </source>
</evidence>
<comment type="cofactor">
    <cofactor evidence="1 10">
        <name>Mg(2+)</name>
        <dbReference type="ChEBI" id="CHEBI:18420"/>
    </cofactor>
</comment>
<sequence>MKPLIIIVGPTAVGKTALGVSLAKSLDGEIISGDSIQVYKRLNIGSAKPTREEQQNIPHFLLDILDPTEPFTVAQFQKMALAQIQEIQSRGKVPLIVGGTGLYIRSLLDPFDFSENSSSEIREGWANFLEKEGKEKLHQALIEVDPVSAVRLHPNDTRRIIRALEVNDLTGKPFSEQRGSLDYEYPSLDPSILYIGLTAPREVIYDRVNRRCEEMMQEGLLKETLDLLKDGYDRRLKPLQSIGYRHAIWALKGKVTSSEMLRLFQRDTRHFAKRQLTWFKRDPRIQWYDTQKHNLSILSDEISKTCRGLESRVK</sequence>
<name>W0ED02_9FIRM</name>
<feature type="binding site" evidence="10">
    <location>
        <begin position="9"/>
        <end position="16"/>
    </location>
    <ligand>
        <name>ATP</name>
        <dbReference type="ChEBI" id="CHEBI:30616"/>
    </ligand>
</feature>
<dbReference type="GO" id="GO:0006400">
    <property type="term" value="P:tRNA modification"/>
    <property type="evidence" value="ECO:0007669"/>
    <property type="project" value="TreeGrafter"/>
</dbReference>
<dbReference type="PANTHER" id="PTHR11088">
    <property type="entry name" value="TRNA DIMETHYLALLYLTRANSFERASE"/>
    <property type="match status" value="1"/>
</dbReference>
<dbReference type="InterPro" id="IPR039657">
    <property type="entry name" value="Dimethylallyltransferase"/>
</dbReference>
<dbReference type="Pfam" id="PF01715">
    <property type="entry name" value="IPPT"/>
    <property type="match status" value="1"/>
</dbReference>
<dbReference type="Gene3D" id="3.40.50.300">
    <property type="entry name" value="P-loop containing nucleotide triphosphate hydrolases"/>
    <property type="match status" value="1"/>
</dbReference>
<dbReference type="SUPFAM" id="SSF52540">
    <property type="entry name" value="P-loop containing nucleoside triphosphate hydrolases"/>
    <property type="match status" value="2"/>
</dbReference>
<dbReference type="AlphaFoldDB" id="W0ED02"/>
<comment type="subunit">
    <text evidence="10">Monomer.</text>
</comment>
<evidence type="ECO:0000256" key="13">
    <source>
        <dbReference type="RuleBase" id="RU003785"/>
    </source>
</evidence>
<evidence type="ECO:0000256" key="2">
    <source>
        <dbReference type="ARBA" id="ARBA00003213"/>
    </source>
</evidence>
<feature type="site" description="Interaction with substrate tRNA" evidence="10">
    <location>
        <position position="122"/>
    </location>
</feature>